<evidence type="ECO:0000313" key="2">
    <source>
        <dbReference type="Proteomes" id="UP000077202"/>
    </source>
</evidence>
<reference evidence="1" key="1">
    <citation type="submission" date="2016-03" db="EMBL/GenBank/DDBJ databases">
        <title>Mechanisms controlling the formation of the plant cell surface in tip-growing cells are functionally conserved among land plants.</title>
        <authorList>
            <person name="Honkanen S."/>
            <person name="Jones V.A."/>
            <person name="Morieri G."/>
            <person name="Champion C."/>
            <person name="Hetherington A.J."/>
            <person name="Kelly S."/>
            <person name="Saint-Marcoux D."/>
            <person name="Proust H."/>
            <person name="Prescott H."/>
            <person name="Dolan L."/>
        </authorList>
    </citation>
    <scope>NUCLEOTIDE SEQUENCE [LARGE SCALE GENOMIC DNA]</scope>
    <source>
        <tissue evidence="1">Whole gametophyte</tissue>
    </source>
</reference>
<comment type="caution">
    <text evidence="1">The sequence shown here is derived from an EMBL/GenBank/DDBJ whole genome shotgun (WGS) entry which is preliminary data.</text>
</comment>
<evidence type="ECO:0000313" key="1">
    <source>
        <dbReference type="EMBL" id="OAE25123.1"/>
    </source>
</evidence>
<accession>A0A176VXL1</accession>
<dbReference type="Proteomes" id="UP000077202">
    <property type="component" value="Unassembled WGS sequence"/>
</dbReference>
<dbReference type="AlphaFoldDB" id="A0A176VXL1"/>
<protein>
    <submittedName>
        <fullName evidence="1">Uncharacterized protein</fullName>
    </submittedName>
</protein>
<sequence>MWLSGQMASTSLTSEGKAFTIVKLEWSTSNVSMSFGLPYHPTRKAVAKSTSITSTFLGRRRYSVCGGLDETAAASGPHGVVNDHEIHTAATLSEDGRNDKTYYLHLVQVPGHLVTASDAGRPERQSLRKQSTKYMIPKTI</sequence>
<keyword evidence="2" id="KW-1185">Reference proteome</keyword>
<proteinExistence type="predicted"/>
<organism evidence="1 2">
    <name type="scientific">Marchantia polymorpha subsp. ruderalis</name>
    <dbReference type="NCBI Taxonomy" id="1480154"/>
    <lineage>
        <taxon>Eukaryota</taxon>
        <taxon>Viridiplantae</taxon>
        <taxon>Streptophyta</taxon>
        <taxon>Embryophyta</taxon>
        <taxon>Marchantiophyta</taxon>
        <taxon>Marchantiopsida</taxon>
        <taxon>Marchantiidae</taxon>
        <taxon>Marchantiales</taxon>
        <taxon>Marchantiaceae</taxon>
        <taxon>Marchantia</taxon>
    </lineage>
</organism>
<dbReference type="EMBL" id="LVLJ01002403">
    <property type="protein sequence ID" value="OAE25123.1"/>
    <property type="molecule type" value="Genomic_DNA"/>
</dbReference>
<gene>
    <name evidence="1" type="ORF">AXG93_3217s1390</name>
</gene>
<name>A0A176VXL1_MARPO</name>